<sequence>METNNSGRDQVVRVTVACGILATLAVCLRFVARLRSKATFGADDWWMAASLIPSYCMLAVGSIMITSGKGGQHADTLTESQMATFLKTLDASLITYTLTITMVKISILLLYRRIFTTPSFKRATTVVGIACISWLIAALFCLAFQCHTDAERYNADSIFSNQCIDLKAYWAATTGSNMALDLVILCMPLYMVWNLKLATHQKIWLSGTFALGTLVCVAGLMRIITIKLVKGGDLTYTVVTCYMWSQVEPTMAIVCACLTTLPPLFAGLHNFLPSLSWTSRRTASSSSAKNNGRRSDLGIDPESDQKIEKRPMRWPSERRKSDMELSGFEQLANAGMQGGISFLEIAESERTEHSLQEDGASTTARAKSEESFV</sequence>
<dbReference type="AlphaFoldDB" id="A0A8H6G0R8"/>
<dbReference type="OrthoDB" id="5417844at2759"/>
<evidence type="ECO:0000259" key="8">
    <source>
        <dbReference type="Pfam" id="PF20684"/>
    </source>
</evidence>
<evidence type="ECO:0000256" key="2">
    <source>
        <dbReference type="ARBA" id="ARBA00022692"/>
    </source>
</evidence>
<dbReference type="GeneID" id="59285031"/>
<name>A0A8H6G0R8_9LECA</name>
<dbReference type="PANTHER" id="PTHR33048">
    <property type="entry name" value="PTH11-LIKE INTEGRAL MEMBRANE PROTEIN (AFU_ORTHOLOGUE AFUA_5G11245)"/>
    <property type="match status" value="1"/>
</dbReference>
<dbReference type="InterPro" id="IPR052337">
    <property type="entry name" value="SAT4-like"/>
</dbReference>
<keyword evidence="10" id="KW-1185">Reference proteome</keyword>
<comment type="subcellular location">
    <subcellularLocation>
        <location evidence="1">Membrane</location>
        <topology evidence="1">Multi-pass membrane protein</topology>
    </subcellularLocation>
</comment>
<accession>A0A8H6G0R8</accession>
<feature type="transmembrane region" description="Helical" evidence="7">
    <location>
        <begin position="168"/>
        <end position="191"/>
    </location>
</feature>
<dbReference type="EMBL" id="JACCJC010000009">
    <property type="protein sequence ID" value="KAF6238396.1"/>
    <property type="molecule type" value="Genomic_DNA"/>
</dbReference>
<feature type="transmembrane region" description="Helical" evidence="7">
    <location>
        <begin position="12"/>
        <end position="32"/>
    </location>
</feature>
<keyword evidence="2 7" id="KW-0812">Transmembrane</keyword>
<feature type="domain" description="Rhodopsin" evidence="8">
    <location>
        <begin position="28"/>
        <end position="265"/>
    </location>
</feature>
<feature type="transmembrane region" description="Helical" evidence="7">
    <location>
        <begin position="93"/>
        <end position="111"/>
    </location>
</feature>
<dbReference type="Proteomes" id="UP000578531">
    <property type="component" value="Unassembled WGS sequence"/>
</dbReference>
<comment type="similarity">
    <text evidence="5">Belongs to the SAT4 family.</text>
</comment>
<reference evidence="9 10" key="1">
    <citation type="journal article" date="2020" name="Genomics">
        <title>Complete, high-quality genomes from long-read metagenomic sequencing of two wolf lichen thalli reveals enigmatic genome architecture.</title>
        <authorList>
            <person name="McKenzie S.K."/>
            <person name="Walston R.F."/>
            <person name="Allen J.L."/>
        </authorList>
    </citation>
    <scope>NUCLEOTIDE SEQUENCE [LARGE SCALE GENOMIC DNA]</scope>
    <source>
        <strain evidence="9">WasteWater2</strain>
    </source>
</reference>
<protein>
    <recommendedName>
        <fullName evidence="8">Rhodopsin domain-containing protein</fullName>
    </recommendedName>
</protein>
<feature type="transmembrane region" description="Helical" evidence="7">
    <location>
        <begin position="123"/>
        <end position="145"/>
    </location>
</feature>
<feature type="region of interest" description="Disordered" evidence="6">
    <location>
        <begin position="283"/>
        <end position="328"/>
    </location>
</feature>
<dbReference type="GO" id="GO:0016020">
    <property type="term" value="C:membrane"/>
    <property type="evidence" value="ECO:0007669"/>
    <property type="project" value="UniProtKB-SubCell"/>
</dbReference>
<feature type="compositionally biased region" description="Basic and acidic residues" evidence="6">
    <location>
        <begin position="293"/>
        <end position="323"/>
    </location>
</feature>
<evidence type="ECO:0000256" key="1">
    <source>
        <dbReference type="ARBA" id="ARBA00004141"/>
    </source>
</evidence>
<evidence type="ECO:0000313" key="10">
    <source>
        <dbReference type="Proteomes" id="UP000578531"/>
    </source>
</evidence>
<feature type="transmembrane region" description="Helical" evidence="7">
    <location>
        <begin position="44"/>
        <end position="65"/>
    </location>
</feature>
<proteinExistence type="inferred from homology"/>
<feature type="transmembrane region" description="Helical" evidence="7">
    <location>
        <begin position="251"/>
        <end position="272"/>
    </location>
</feature>
<keyword evidence="4 7" id="KW-0472">Membrane</keyword>
<evidence type="ECO:0000256" key="7">
    <source>
        <dbReference type="SAM" id="Phobius"/>
    </source>
</evidence>
<evidence type="ECO:0000313" key="9">
    <source>
        <dbReference type="EMBL" id="KAF6238396.1"/>
    </source>
</evidence>
<evidence type="ECO:0000256" key="4">
    <source>
        <dbReference type="ARBA" id="ARBA00023136"/>
    </source>
</evidence>
<dbReference type="InterPro" id="IPR049326">
    <property type="entry name" value="Rhodopsin_dom_fungi"/>
</dbReference>
<comment type="caution">
    <text evidence="9">The sequence shown here is derived from an EMBL/GenBank/DDBJ whole genome shotgun (WGS) entry which is preliminary data.</text>
</comment>
<dbReference type="PANTHER" id="PTHR33048:SF163">
    <property type="entry name" value="INTEGRAL MEMBRANE PROTEIN (AFU_ORTHOLOGUE AFUA_8G05510)"/>
    <property type="match status" value="1"/>
</dbReference>
<evidence type="ECO:0000256" key="5">
    <source>
        <dbReference type="ARBA" id="ARBA00038359"/>
    </source>
</evidence>
<keyword evidence="3 7" id="KW-1133">Transmembrane helix</keyword>
<dbReference type="Pfam" id="PF20684">
    <property type="entry name" value="Fung_rhodopsin"/>
    <property type="match status" value="1"/>
</dbReference>
<gene>
    <name evidence="9" type="ORF">HO173_003363</name>
</gene>
<feature type="region of interest" description="Disordered" evidence="6">
    <location>
        <begin position="348"/>
        <end position="373"/>
    </location>
</feature>
<organism evidence="9 10">
    <name type="scientific">Letharia columbiana</name>
    <dbReference type="NCBI Taxonomy" id="112416"/>
    <lineage>
        <taxon>Eukaryota</taxon>
        <taxon>Fungi</taxon>
        <taxon>Dikarya</taxon>
        <taxon>Ascomycota</taxon>
        <taxon>Pezizomycotina</taxon>
        <taxon>Lecanoromycetes</taxon>
        <taxon>OSLEUM clade</taxon>
        <taxon>Lecanoromycetidae</taxon>
        <taxon>Lecanorales</taxon>
        <taxon>Lecanorineae</taxon>
        <taxon>Parmeliaceae</taxon>
        <taxon>Letharia</taxon>
    </lineage>
</organism>
<evidence type="ECO:0000256" key="6">
    <source>
        <dbReference type="SAM" id="MobiDB-lite"/>
    </source>
</evidence>
<dbReference type="RefSeq" id="XP_037167698.1">
    <property type="nucleotide sequence ID" value="XM_037305290.1"/>
</dbReference>
<feature type="transmembrane region" description="Helical" evidence="7">
    <location>
        <begin position="203"/>
        <end position="224"/>
    </location>
</feature>
<evidence type="ECO:0000256" key="3">
    <source>
        <dbReference type="ARBA" id="ARBA00022989"/>
    </source>
</evidence>